<dbReference type="EnsemblMetazoa" id="Aqu2.1.26069_001">
    <property type="protein sequence ID" value="Aqu2.1.26069_001"/>
    <property type="gene ID" value="Aqu2.1.26069"/>
</dbReference>
<dbReference type="InParanoid" id="A0A1X7UDN7"/>
<protein>
    <submittedName>
        <fullName evidence="1">Uncharacterized protein</fullName>
    </submittedName>
</protein>
<evidence type="ECO:0000313" key="1">
    <source>
        <dbReference type="EnsemblMetazoa" id="Aqu2.1.26069_001"/>
    </source>
</evidence>
<accession>A0A1X7UDN7</accession>
<organism evidence="1">
    <name type="scientific">Amphimedon queenslandica</name>
    <name type="common">Sponge</name>
    <dbReference type="NCBI Taxonomy" id="400682"/>
    <lineage>
        <taxon>Eukaryota</taxon>
        <taxon>Metazoa</taxon>
        <taxon>Porifera</taxon>
        <taxon>Demospongiae</taxon>
        <taxon>Heteroscleromorpha</taxon>
        <taxon>Haplosclerida</taxon>
        <taxon>Niphatidae</taxon>
        <taxon>Amphimedon</taxon>
    </lineage>
</organism>
<name>A0A1X7UDN7_AMPQE</name>
<dbReference type="OrthoDB" id="10064381at2759"/>
<sequence>MINALHSSKDEGTKQFMFNGLKFGWSTIKAMYYRECERAKQGLTRMVPKMKEVYIIRDSWTMLNVAPVKIMQQEQVMSEIFRYITEHPVACDSPSAAITLKYLEDCNKLCEKDFQRHERITDINSGVLKSIDEGFNFFVEWSDEILRNDPNFDHSSSLQRSFLAWQSYFISPLRLSGSAVESLFSQYKHNANRWLDAANFAMARAKLCATDSIKPP</sequence>
<dbReference type="AlphaFoldDB" id="A0A1X7UDN7"/>
<proteinExistence type="predicted"/>
<reference evidence="1" key="1">
    <citation type="submission" date="2017-05" db="UniProtKB">
        <authorList>
            <consortium name="EnsemblMetazoa"/>
        </authorList>
    </citation>
    <scope>IDENTIFICATION</scope>
</reference>